<dbReference type="AlphaFoldDB" id="A0A8C7KWW3"/>
<comment type="subcellular location">
    <subcellularLocation>
        <location evidence="1">Membrane</location>
        <topology evidence="1">Multi-pass membrane protein</topology>
    </subcellularLocation>
</comment>
<keyword evidence="4 7" id="KW-0812">Transmembrane</keyword>
<dbReference type="Gene3D" id="1.20.1250.20">
    <property type="entry name" value="MFS general substrate transporter like domains"/>
    <property type="match status" value="1"/>
</dbReference>
<protein>
    <submittedName>
        <fullName evidence="8">Uncharacterized protein</fullName>
    </submittedName>
</protein>
<dbReference type="SUPFAM" id="SSF103473">
    <property type="entry name" value="MFS general substrate transporter"/>
    <property type="match status" value="1"/>
</dbReference>
<evidence type="ECO:0000256" key="3">
    <source>
        <dbReference type="ARBA" id="ARBA00022448"/>
    </source>
</evidence>
<evidence type="ECO:0000256" key="1">
    <source>
        <dbReference type="ARBA" id="ARBA00004141"/>
    </source>
</evidence>
<dbReference type="GO" id="GO:0016020">
    <property type="term" value="C:membrane"/>
    <property type="evidence" value="ECO:0007669"/>
    <property type="project" value="UniProtKB-SubCell"/>
</dbReference>
<name>A0A8C7KWW3_ONCKI</name>
<keyword evidence="6 7" id="KW-0472">Membrane</keyword>
<keyword evidence="5 7" id="KW-1133">Transmembrane helix</keyword>
<reference evidence="8" key="2">
    <citation type="submission" date="2025-09" db="UniProtKB">
        <authorList>
            <consortium name="Ensembl"/>
        </authorList>
    </citation>
    <scope>IDENTIFICATION</scope>
</reference>
<feature type="transmembrane region" description="Helical" evidence="7">
    <location>
        <begin position="48"/>
        <end position="70"/>
    </location>
</feature>
<dbReference type="InterPro" id="IPR036259">
    <property type="entry name" value="MFS_trans_sf"/>
</dbReference>
<comment type="similarity">
    <text evidence="2">Belongs to the major facilitator superfamily.</text>
</comment>
<evidence type="ECO:0000256" key="2">
    <source>
        <dbReference type="ARBA" id="ARBA00008335"/>
    </source>
</evidence>
<evidence type="ECO:0000256" key="7">
    <source>
        <dbReference type="SAM" id="Phobius"/>
    </source>
</evidence>
<organism evidence="8 9">
    <name type="scientific">Oncorhynchus kisutch</name>
    <name type="common">Coho salmon</name>
    <name type="synonym">Salmo kisutch</name>
    <dbReference type="NCBI Taxonomy" id="8019"/>
    <lineage>
        <taxon>Eukaryota</taxon>
        <taxon>Metazoa</taxon>
        <taxon>Chordata</taxon>
        <taxon>Craniata</taxon>
        <taxon>Vertebrata</taxon>
        <taxon>Euteleostomi</taxon>
        <taxon>Actinopterygii</taxon>
        <taxon>Neopterygii</taxon>
        <taxon>Teleostei</taxon>
        <taxon>Protacanthopterygii</taxon>
        <taxon>Salmoniformes</taxon>
        <taxon>Salmonidae</taxon>
        <taxon>Salmoninae</taxon>
        <taxon>Oncorhynchus</taxon>
    </lineage>
</organism>
<dbReference type="Proteomes" id="UP000694557">
    <property type="component" value="Unassembled WGS sequence"/>
</dbReference>
<evidence type="ECO:0000313" key="9">
    <source>
        <dbReference type="Proteomes" id="UP000694557"/>
    </source>
</evidence>
<sequence length="103" mass="11118">VVGILSIVASVVLGILMRSIANKNTILLGLGFQILQLAWYGFGSQPWMMWAAGAVAAMSSITFPAISAILSRNADSDLQGELLLPHTNIRLAIFIYLTIIPYN</sequence>
<reference evidence="8" key="1">
    <citation type="submission" date="2025-08" db="UniProtKB">
        <authorList>
            <consortium name="Ensembl"/>
        </authorList>
    </citation>
    <scope>IDENTIFICATION</scope>
</reference>
<evidence type="ECO:0000256" key="4">
    <source>
        <dbReference type="ARBA" id="ARBA00022692"/>
    </source>
</evidence>
<accession>A0A8C7KWW3</accession>
<dbReference type="GeneTree" id="ENSGT00940000164530"/>
<evidence type="ECO:0000256" key="5">
    <source>
        <dbReference type="ARBA" id="ARBA00022989"/>
    </source>
</evidence>
<dbReference type="PANTHER" id="PTHR23504:SF34">
    <property type="entry name" value="MAJOR FACILITATOR SUPERFAMILY (MFS) PROFILE DOMAIN-CONTAINING PROTEIN"/>
    <property type="match status" value="1"/>
</dbReference>
<keyword evidence="9" id="KW-1185">Reference proteome</keyword>
<keyword evidence="3" id="KW-0813">Transport</keyword>
<evidence type="ECO:0000256" key="6">
    <source>
        <dbReference type="ARBA" id="ARBA00023136"/>
    </source>
</evidence>
<evidence type="ECO:0000313" key="8">
    <source>
        <dbReference type="Ensembl" id="ENSOKIP00005108691.1"/>
    </source>
</evidence>
<dbReference type="Ensembl" id="ENSOKIT00005116460.1">
    <property type="protein sequence ID" value="ENSOKIP00005108691.1"/>
    <property type="gene ID" value="ENSOKIG00005047609.1"/>
</dbReference>
<feature type="transmembrane region" description="Helical" evidence="7">
    <location>
        <begin position="25"/>
        <end position="42"/>
    </location>
</feature>
<dbReference type="PANTHER" id="PTHR23504">
    <property type="entry name" value="MAJOR FACILITATOR SUPERFAMILY DOMAIN-CONTAINING PROTEIN 10"/>
    <property type="match status" value="1"/>
</dbReference>
<proteinExistence type="inferred from homology"/>